<evidence type="ECO:0000313" key="5">
    <source>
        <dbReference type="Proteomes" id="UP000250235"/>
    </source>
</evidence>
<feature type="domain" description="EF-hand" evidence="3">
    <location>
        <begin position="118"/>
        <end position="148"/>
    </location>
</feature>
<dbReference type="PROSITE" id="PS50222">
    <property type="entry name" value="EF_HAND_2"/>
    <property type="match status" value="2"/>
</dbReference>
<feature type="domain" description="EF-hand" evidence="3">
    <location>
        <begin position="1"/>
        <end position="36"/>
    </location>
</feature>
<dbReference type="SUPFAM" id="SSF47473">
    <property type="entry name" value="EF-hand"/>
    <property type="match status" value="1"/>
</dbReference>
<accession>A0A2Z7ALY2</accession>
<dbReference type="OrthoDB" id="26525at2759"/>
<dbReference type="PANTHER" id="PTHR23050">
    <property type="entry name" value="CALCIUM BINDING PROTEIN"/>
    <property type="match status" value="1"/>
</dbReference>
<dbReference type="SMART" id="SM00054">
    <property type="entry name" value="EFh"/>
    <property type="match status" value="3"/>
</dbReference>
<dbReference type="Gene3D" id="1.10.238.10">
    <property type="entry name" value="EF-hand"/>
    <property type="match status" value="2"/>
</dbReference>
<evidence type="ECO:0000256" key="1">
    <source>
        <dbReference type="ARBA" id="ARBA00022737"/>
    </source>
</evidence>
<dbReference type="AlphaFoldDB" id="A0A2Z7ALY2"/>
<dbReference type="InterPro" id="IPR018247">
    <property type="entry name" value="EF_Hand_1_Ca_BS"/>
</dbReference>
<dbReference type="InterPro" id="IPR002048">
    <property type="entry name" value="EF_hand_dom"/>
</dbReference>
<evidence type="ECO:0000313" key="4">
    <source>
        <dbReference type="EMBL" id="KZV20209.1"/>
    </source>
</evidence>
<name>A0A2Z7ALY2_9LAMI</name>
<dbReference type="InterPro" id="IPR050145">
    <property type="entry name" value="Centrin_CML-like"/>
</dbReference>
<feature type="non-terminal residue" evidence="4">
    <location>
        <position position="1"/>
    </location>
</feature>
<dbReference type="EMBL" id="KV016225">
    <property type="protein sequence ID" value="KZV20209.1"/>
    <property type="molecule type" value="Genomic_DNA"/>
</dbReference>
<dbReference type="GO" id="GO:0005509">
    <property type="term" value="F:calcium ion binding"/>
    <property type="evidence" value="ECO:0007669"/>
    <property type="project" value="InterPro"/>
</dbReference>
<dbReference type="FunFam" id="1.10.238.10:FF:000003">
    <property type="entry name" value="Calmodulin A"/>
    <property type="match status" value="1"/>
</dbReference>
<dbReference type="Proteomes" id="UP000250235">
    <property type="component" value="Unassembled WGS sequence"/>
</dbReference>
<reference evidence="4 5" key="1">
    <citation type="journal article" date="2015" name="Proc. Natl. Acad. Sci. U.S.A.">
        <title>The resurrection genome of Boea hygrometrica: A blueprint for survival of dehydration.</title>
        <authorList>
            <person name="Xiao L."/>
            <person name="Yang G."/>
            <person name="Zhang L."/>
            <person name="Yang X."/>
            <person name="Zhao S."/>
            <person name="Ji Z."/>
            <person name="Zhou Q."/>
            <person name="Hu M."/>
            <person name="Wang Y."/>
            <person name="Chen M."/>
            <person name="Xu Y."/>
            <person name="Jin H."/>
            <person name="Xiao X."/>
            <person name="Hu G."/>
            <person name="Bao F."/>
            <person name="Hu Y."/>
            <person name="Wan P."/>
            <person name="Li L."/>
            <person name="Deng X."/>
            <person name="Kuang T."/>
            <person name="Xiang C."/>
            <person name="Zhu J.K."/>
            <person name="Oliver M.J."/>
            <person name="He Y."/>
        </authorList>
    </citation>
    <scope>NUCLEOTIDE SEQUENCE [LARGE SCALE GENOMIC DNA]</scope>
    <source>
        <strain evidence="5">cv. XS01</strain>
    </source>
</reference>
<organism evidence="4 5">
    <name type="scientific">Dorcoceras hygrometricum</name>
    <dbReference type="NCBI Taxonomy" id="472368"/>
    <lineage>
        <taxon>Eukaryota</taxon>
        <taxon>Viridiplantae</taxon>
        <taxon>Streptophyta</taxon>
        <taxon>Embryophyta</taxon>
        <taxon>Tracheophyta</taxon>
        <taxon>Spermatophyta</taxon>
        <taxon>Magnoliopsida</taxon>
        <taxon>eudicotyledons</taxon>
        <taxon>Gunneridae</taxon>
        <taxon>Pentapetalae</taxon>
        <taxon>asterids</taxon>
        <taxon>lamiids</taxon>
        <taxon>Lamiales</taxon>
        <taxon>Gesneriaceae</taxon>
        <taxon>Didymocarpoideae</taxon>
        <taxon>Trichosporeae</taxon>
        <taxon>Loxocarpinae</taxon>
        <taxon>Dorcoceras</taxon>
    </lineage>
</organism>
<protein>
    <submittedName>
        <fullName evidence="4">Calmodulin-like 41</fullName>
    </submittedName>
</protein>
<keyword evidence="5" id="KW-1185">Reference proteome</keyword>
<evidence type="ECO:0000259" key="3">
    <source>
        <dbReference type="PROSITE" id="PS50222"/>
    </source>
</evidence>
<sequence length="148" mass="16892">AKEDEYWRVFRYLDTDKDGKISANELRDYFASVGDSVSADEAKKIIQEFSRSKGGGGEDSMRLEFGEFVRMAELRDGDDVDNVVILRQAFEVYEVDKGSGFITPEGLRCVLRRLGDAKSYQECEAMIRTYDLDGNGALDFYEFQKMMS</sequence>
<keyword evidence="2" id="KW-0106">Calcium</keyword>
<dbReference type="PROSITE" id="PS00018">
    <property type="entry name" value="EF_HAND_1"/>
    <property type="match status" value="2"/>
</dbReference>
<proteinExistence type="predicted"/>
<dbReference type="Pfam" id="PF13499">
    <property type="entry name" value="EF-hand_7"/>
    <property type="match status" value="2"/>
</dbReference>
<gene>
    <name evidence="4" type="ORF">F511_01066</name>
</gene>
<dbReference type="CDD" id="cd00051">
    <property type="entry name" value="EFh"/>
    <property type="match status" value="1"/>
</dbReference>
<keyword evidence="1" id="KW-0677">Repeat</keyword>
<evidence type="ECO:0000256" key="2">
    <source>
        <dbReference type="ARBA" id="ARBA00022837"/>
    </source>
</evidence>
<dbReference type="InterPro" id="IPR011992">
    <property type="entry name" value="EF-hand-dom_pair"/>
</dbReference>